<comment type="subunit">
    <text evidence="5 15">Homodimer.</text>
</comment>
<dbReference type="PANTHER" id="PTHR46278">
    <property type="entry name" value="DEHYDROGENASE, PUTATIVE-RELATED"/>
    <property type="match status" value="1"/>
</dbReference>
<evidence type="ECO:0000256" key="7">
    <source>
        <dbReference type="ARBA" id="ARBA00022605"/>
    </source>
</evidence>
<comment type="pathway">
    <text evidence="2 15">Amino-acid biosynthesis; L-lysine biosynthesis via DAP pathway; (S)-tetrahydrodipicolinate from L-aspartate: step 2/4.</text>
</comment>
<evidence type="ECO:0000256" key="1">
    <source>
        <dbReference type="ARBA" id="ARBA00005021"/>
    </source>
</evidence>
<dbReference type="GO" id="GO:0009097">
    <property type="term" value="P:isoleucine biosynthetic process"/>
    <property type="evidence" value="ECO:0007669"/>
    <property type="project" value="UniProtKB-UniRule"/>
</dbReference>
<evidence type="ECO:0000256" key="5">
    <source>
        <dbReference type="ARBA" id="ARBA00011738"/>
    </source>
</evidence>
<evidence type="ECO:0000256" key="13">
    <source>
        <dbReference type="ARBA" id="ARBA00023167"/>
    </source>
</evidence>
<dbReference type="UniPathway" id="UPA00034">
    <property type="reaction ID" value="UER00016"/>
</dbReference>
<comment type="pathway">
    <text evidence="1 15">Amino-acid biosynthesis; L-methionine biosynthesis via de novo pathway; L-homoserine from L-aspartate: step 2/3.</text>
</comment>
<dbReference type="GO" id="GO:0009088">
    <property type="term" value="P:threonine biosynthetic process"/>
    <property type="evidence" value="ECO:0007669"/>
    <property type="project" value="UniProtKB-UniRule"/>
</dbReference>
<dbReference type="PIRSF" id="PIRSF000148">
    <property type="entry name" value="ASA_dh"/>
    <property type="match status" value="1"/>
</dbReference>
<feature type="binding site" evidence="15">
    <location>
        <begin position="40"/>
        <end position="41"/>
    </location>
    <ligand>
        <name>NADP(+)</name>
        <dbReference type="ChEBI" id="CHEBI:58349"/>
    </ligand>
</feature>
<reference evidence="18 19" key="1">
    <citation type="submission" date="2016-11" db="EMBL/GenBank/DDBJ databases">
        <authorList>
            <person name="Manzoor S."/>
        </authorList>
    </citation>
    <scope>NUCLEOTIDE SEQUENCE [LARGE SCALE GENOMIC DNA]</scope>
    <source>
        <strain evidence="18">Clostridium ultunense strain Esp</strain>
    </source>
</reference>
<organism evidence="18 19">
    <name type="scientific">[Clostridium] ultunense Esp</name>
    <dbReference type="NCBI Taxonomy" id="1288971"/>
    <lineage>
        <taxon>Bacteria</taxon>
        <taxon>Bacillati</taxon>
        <taxon>Bacillota</taxon>
        <taxon>Tissierellia</taxon>
        <taxon>Tissierellales</taxon>
        <taxon>Tepidimicrobiaceae</taxon>
        <taxon>Schnuerera</taxon>
    </lineage>
</organism>
<evidence type="ECO:0000256" key="14">
    <source>
        <dbReference type="ARBA" id="ARBA00047891"/>
    </source>
</evidence>
<dbReference type="SUPFAM" id="SSF51735">
    <property type="entry name" value="NAD(P)-binding Rossmann-fold domains"/>
    <property type="match status" value="1"/>
</dbReference>
<comment type="caution">
    <text evidence="15">Lacks conserved residue(s) required for the propagation of feature annotation.</text>
</comment>
<dbReference type="GO" id="GO:0071266">
    <property type="term" value="P:'de novo' L-methionine biosynthetic process"/>
    <property type="evidence" value="ECO:0007669"/>
    <property type="project" value="UniProtKB-UniRule"/>
</dbReference>
<evidence type="ECO:0000259" key="17">
    <source>
        <dbReference type="SMART" id="SM00859"/>
    </source>
</evidence>
<dbReference type="InterPro" id="IPR036291">
    <property type="entry name" value="NAD(P)-bd_dom_sf"/>
</dbReference>
<dbReference type="GO" id="GO:0019877">
    <property type="term" value="P:diaminopimelate biosynthetic process"/>
    <property type="evidence" value="ECO:0007669"/>
    <property type="project" value="UniProtKB-UniRule"/>
</dbReference>
<keyword evidence="19" id="KW-1185">Reference proteome</keyword>
<protein>
    <recommendedName>
        <fullName evidence="6 15">Aspartate-semialdehyde dehydrogenase</fullName>
        <shortName evidence="15">ASA dehydrogenase</shortName>
        <shortName evidence="15">ASADH</shortName>
        <ecNumber evidence="6 15">1.2.1.11</ecNumber>
    </recommendedName>
    <alternativeName>
        <fullName evidence="15">Aspartate-beta-semialdehyde dehydrogenase</fullName>
    </alternativeName>
</protein>
<keyword evidence="7 15" id="KW-0028">Amino-acid biosynthesis</keyword>
<dbReference type="InterPro" id="IPR000534">
    <property type="entry name" value="Semialdehyde_DH_NAD-bd"/>
</dbReference>
<evidence type="ECO:0000256" key="11">
    <source>
        <dbReference type="ARBA" id="ARBA00023002"/>
    </source>
</evidence>
<dbReference type="InterPro" id="IPR012080">
    <property type="entry name" value="Asp_semialdehyde_DH"/>
</dbReference>
<feature type="domain" description="Semialdehyde dehydrogenase NAD-binding" evidence="17">
    <location>
        <begin position="5"/>
        <end position="121"/>
    </location>
</feature>
<evidence type="ECO:0000256" key="15">
    <source>
        <dbReference type="HAMAP-Rule" id="MF_02121"/>
    </source>
</evidence>
<dbReference type="UniPathway" id="UPA00050">
    <property type="reaction ID" value="UER00463"/>
</dbReference>
<feature type="binding site" evidence="15">
    <location>
        <begin position="12"/>
        <end position="15"/>
    </location>
    <ligand>
        <name>NADP(+)</name>
        <dbReference type="ChEBI" id="CHEBI:58349"/>
    </ligand>
</feature>
<dbReference type="SMART" id="SM00859">
    <property type="entry name" value="Semialdhyde_dh"/>
    <property type="match status" value="1"/>
</dbReference>
<proteinExistence type="inferred from homology"/>
<feature type="binding site" evidence="15">
    <location>
        <position position="101"/>
    </location>
    <ligand>
        <name>phosphate</name>
        <dbReference type="ChEBI" id="CHEBI:43474"/>
    </ligand>
</feature>
<evidence type="ECO:0000256" key="4">
    <source>
        <dbReference type="ARBA" id="ARBA00010584"/>
    </source>
</evidence>
<dbReference type="GO" id="GO:0046983">
    <property type="term" value="F:protein dimerization activity"/>
    <property type="evidence" value="ECO:0007669"/>
    <property type="project" value="InterPro"/>
</dbReference>
<dbReference type="SUPFAM" id="SSF55347">
    <property type="entry name" value="Glyceraldehyde-3-phosphate dehydrogenase-like, C-terminal domain"/>
    <property type="match status" value="1"/>
</dbReference>
<keyword evidence="8 15" id="KW-0791">Threonine biosynthesis</keyword>
<comment type="catalytic activity">
    <reaction evidence="14 15">
        <text>L-aspartate 4-semialdehyde + phosphate + NADP(+) = 4-phospho-L-aspartate + NADPH + H(+)</text>
        <dbReference type="Rhea" id="RHEA:24284"/>
        <dbReference type="ChEBI" id="CHEBI:15378"/>
        <dbReference type="ChEBI" id="CHEBI:43474"/>
        <dbReference type="ChEBI" id="CHEBI:57535"/>
        <dbReference type="ChEBI" id="CHEBI:57783"/>
        <dbReference type="ChEBI" id="CHEBI:58349"/>
        <dbReference type="ChEBI" id="CHEBI:537519"/>
        <dbReference type="EC" id="1.2.1.11"/>
    </reaction>
</comment>
<dbReference type="NCBIfam" id="NF011456">
    <property type="entry name" value="PRK14874.1"/>
    <property type="match status" value="1"/>
</dbReference>
<comment type="similarity">
    <text evidence="4 15">Belongs to the aspartate-semialdehyde dehydrogenase family.</text>
</comment>
<keyword evidence="10 15" id="KW-0220">Diaminopimelate biosynthesis</keyword>
<evidence type="ECO:0000256" key="9">
    <source>
        <dbReference type="ARBA" id="ARBA00022857"/>
    </source>
</evidence>
<dbReference type="AlphaFoldDB" id="M1ZEL6"/>
<feature type="active site" description="Acyl-thioester intermediate" evidence="15 16">
    <location>
        <position position="130"/>
    </location>
</feature>
<keyword evidence="13 15" id="KW-0486">Methionine biosynthesis</keyword>
<evidence type="ECO:0000256" key="10">
    <source>
        <dbReference type="ARBA" id="ARBA00022915"/>
    </source>
</evidence>
<dbReference type="InterPro" id="IPR005986">
    <property type="entry name" value="Asp_semialdehyde_DH_beta"/>
</dbReference>
<dbReference type="GO" id="GO:0004073">
    <property type="term" value="F:aspartate-semialdehyde dehydrogenase activity"/>
    <property type="evidence" value="ECO:0007669"/>
    <property type="project" value="UniProtKB-UniRule"/>
</dbReference>
<dbReference type="HAMAP" id="MF_02121">
    <property type="entry name" value="ASADH"/>
    <property type="match status" value="1"/>
</dbReference>
<dbReference type="Pfam" id="PF02774">
    <property type="entry name" value="Semialdhyde_dhC"/>
    <property type="match status" value="1"/>
</dbReference>
<dbReference type="UniPathway" id="UPA00051">
    <property type="reaction ID" value="UER00464"/>
</dbReference>
<dbReference type="InterPro" id="IPR012280">
    <property type="entry name" value="Semialdhyde_DH_dimer_dom"/>
</dbReference>
<dbReference type="GO" id="GO:0050661">
    <property type="term" value="F:NADP binding"/>
    <property type="evidence" value="ECO:0007669"/>
    <property type="project" value="UniProtKB-UniRule"/>
</dbReference>
<feature type="binding site" evidence="15">
    <location>
        <position position="306"/>
    </location>
    <ligand>
        <name>NADP(+)</name>
        <dbReference type="ChEBI" id="CHEBI:58349"/>
    </ligand>
</feature>
<dbReference type="Proteomes" id="UP000245423">
    <property type="component" value="Chromosome 1"/>
</dbReference>
<dbReference type="NCBIfam" id="TIGR01296">
    <property type="entry name" value="asd_B"/>
    <property type="match status" value="1"/>
</dbReference>
<evidence type="ECO:0000256" key="12">
    <source>
        <dbReference type="ARBA" id="ARBA00023154"/>
    </source>
</evidence>
<feature type="binding site" evidence="15">
    <location>
        <position position="157"/>
    </location>
    <ligand>
        <name>substrate</name>
    </ligand>
</feature>
<evidence type="ECO:0000313" key="18">
    <source>
        <dbReference type="EMBL" id="SHD77750.1"/>
    </source>
</evidence>
<feature type="binding site" evidence="15">
    <location>
        <position position="226"/>
    </location>
    <ligand>
        <name>substrate</name>
    </ligand>
</feature>
<comment type="function">
    <text evidence="15">Catalyzes the NADPH-dependent formation of L-aspartate-semialdehyde (L-ASA) by the reductive dephosphorylation of L-aspartyl-4-phosphate.</text>
</comment>
<evidence type="ECO:0000256" key="8">
    <source>
        <dbReference type="ARBA" id="ARBA00022697"/>
    </source>
</evidence>
<gene>
    <name evidence="15 18" type="primary">asd</name>
    <name evidence="18" type="ORF">CUESP1_2404</name>
</gene>
<comment type="pathway">
    <text evidence="3 15">Amino-acid biosynthesis; L-threonine biosynthesis; L-threonine from L-aspartate: step 2/5.</text>
</comment>
<dbReference type="CDD" id="cd02316">
    <property type="entry name" value="VcASADH2_like_N"/>
    <property type="match status" value="1"/>
</dbReference>
<evidence type="ECO:0000256" key="2">
    <source>
        <dbReference type="ARBA" id="ARBA00005076"/>
    </source>
</evidence>
<dbReference type="EC" id="1.2.1.11" evidence="6 15"/>
<dbReference type="GO" id="GO:0051287">
    <property type="term" value="F:NAD binding"/>
    <property type="evidence" value="ECO:0007669"/>
    <property type="project" value="InterPro"/>
</dbReference>
<sequence>MRKFNIAVIGATGLVGSTILKLLEERNFPIDNLFLFSSRRSAGNKLKFEEKEYIVEELEKKSFNRDIDIAFFAAGGTVSNRFVPIAVKKGIQVIDNSSVFRMDKDTPLVVPEVNPEDIKFNRGIIANPNCSTIQSVLPLKPIYDKYGIKRVIYSTYQSVSGSGLGGIKDLEEGNIEFYPYQIQNNVFPHIDDFLDNGYTKEEMKMIDETKKILKDDNIGITATTVRVPVKYGHSISINVELEKPFKLEELKKDLEDFDGIVVKDDIKNNIFPMAIDVEGKDKVYVGRIRRDFSLDNGLNIWVVADNIRKGAATNAVQIAELVTDKFE</sequence>
<dbReference type="CDD" id="cd18131">
    <property type="entry name" value="ASADH_C_bac_euk_like"/>
    <property type="match status" value="1"/>
</dbReference>
<evidence type="ECO:0000256" key="16">
    <source>
        <dbReference type="PIRSR" id="PIRSR000148-1"/>
    </source>
</evidence>
<dbReference type="Gene3D" id="3.40.50.720">
    <property type="entry name" value="NAD(P)-binding Rossmann-like Domain"/>
    <property type="match status" value="1"/>
</dbReference>
<feature type="binding site" evidence="15">
    <location>
        <begin position="160"/>
        <end position="161"/>
    </location>
    <ligand>
        <name>NADP(+)</name>
        <dbReference type="ChEBI" id="CHEBI:58349"/>
    </ligand>
</feature>
<dbReference type="Gene3D" id="3.30.360.10">
    <property type="entry name" value="Dihydrodipicolinate Reductase, domain 2"/>
    <property type="match status" value="1"/>
</dbReference>
<evidence type="ECO:0000256" key="3">
    <source>
        <dbReference type="ARBA" id="ARBA00005097"/>
    </source>
</evidence>
<dbReference type="HOGENOM" id="CLU_049966_0_1_9"/>
<accession>M1ZEL6</accession>
<dbReference type="Pfam" id="PF01118">
    <property type="entry name" value="Semialdhyde_dh"/>
    <property type="match status" value="1"/>
</dbReference>
<keyword evidence="12 15" id="KW-0457">Lysine biosynthesis</keyword>
<keyword evidence="11 15" id="KW-0560">Oxidoreductase</keyword>
<keyword evidence="9 15" id="KW-0521">NADP</keyword>
<dbReference type="EMBL" id="LT669839">
    <property type="protein sequence ID" value="SHD77750.1"/>
    <property type="molecule type" value="Genomic_DNA"/>
</dbReference>
<evidence type="ECO:0000313" key="19">
    <source>
        <dbReference type="Proteomes" id="UP000245423"/>
    </source>
</evidence>
<dbReference type="PANTHER" id="PTHR46278:SF2">
    <property type="entry name" value="ASPARTATE-SEMIALDEHYDE DEHYDROGENASE"/>
    <property type="match status" value="1"/>
</dbReference>
<feature type="active site" description="Proton acceptor" evidence="15 16">
    <location>
        <position position="233"/>
    </location>
</feature>
<evidence type="ECO:0000256" key="6">
    <source>
        <dbReference type="ARBA" id="ARBA00013120"/>
    </source>
</evidence>
<name>M1ZEL6_9FIRM</name>
<dbReference type="GO" id="GO:0009089">
    <property type="term" value="P:lysine biosynthetic process via diaminopimelate"/>
    <property type="evidence" value="ECO:0007669"/>
    <property type="project" value="UniProtKB-UniRule"/>
</dbReference>